<evidence type="ECO:0000313" key="2">
    <source>
        <dbReference type="EMBL" id="QJB03546.1"/>
    </source>
</evidence>
<dbReference type="SUPFAM" id="SSF47598">
    <property type="entry name" value="Ribbon-helix-helix"/>
    <property type="match status" value="1"/>
</dbReference>
<sequence length="53" mass="6103">MAKKNSTHLLIELDSNIHRELKHLAVDEGKSMAEIVRQCVKAWVDKKKAKVVY</sequence>
<proteinExistence type="predicted"/>
<dbReference type="InterPro" id="IPR010985">
    <property type="entry name" value="Ribbon_hlx_hlx"/>
</dbReference>
<feature type="domain" description="Ribbon-helix-helix protein CopG" evidence="1">
    <location>
        <begin position="11"/>
        <end position="47"/>
    </location>
</feature>
<name>A0A6M3ME26_9ZZZZ</name>
<dbReference type="GO" id="GO:0006355">
    <property type="term" value="P:regulation of DNA-templated transcription"/>
    <property type="evidence" value="ECO:0007669"/>
    <property type="project" value="InterPro"/>
</dbReference>
<protein>
    <submittedName>
        <fullName evidence="2">Putative ribbon-helix-helix protein repressor</fullName>
    </submittedName>
</protein>
<evidence type="ECO:0000259" key="1">
    <source>
        <dbReference type="Pfam" id="PF01402"/>
    </source>
</evidence>
<dbReference type="AlphaFoldDB" id="A0A6M3ME26"/>
<reference evidence="2" key="1">
    <citation type="submission" date="2020-03" db="EMBL/GenBank/DDBJ databases">
        <title>The deep terrestrial virosphere.</title>
        <authorList>
            <person name="Holmfeldt K."/>
            <person name="Nilsson E."/>
            <person name="Simone D."/>
            <person name="Lopez-Fernandez M."/>
            <person name="Wu X."/>
            <person name="de Brujin I."/>
            <person name="Lundin D."/>
            <person name="Andersson A."/>
            <person name="Bertilsson S."/>
            <person name="Dopson M."/>
        </authorList>
    </citation>
    <scope>NUCLEOTIDE SEQUENCE</scope>
    <source>
        <strain evidence="2">MM171B00657</strain>
    </source>
</reference>
<organism evidence="2">
    <name type="scientific">viral metagenome</name>
    <dbReference type="NCBI Taxonomy" id="1070528"/>
    <lineage>
        <taxon>unclassified sequences</taxon>
        <taxon>metagenomes</taxon>
        <taxon>organismal metagenomes</taxon>
    </lineage>
</organism>
<gene>
    <name evidence="2" type="ORF">MM171B00657_0003</name>
</gene>
<dbReference type="InterPro" id="IPR013321">
    <property type="entry name" value="Arc_rbn_hlx_hlx"/>
</dbReference>
<dbReference type="InterPro" id="IPR002145">
    <property type="entry name" value="CopG"/>
</dbReference>
<dbReference type="EMBL" id="MT143851">
    <property type="protein sequence ID" value="QJB03546.1"/>
    <property type="molecule type" value="Genomic_DNA"/>
</dbReference>
<dbReference type="Gene3D" id="1.10.1220.10">
    <property type="entry name" value="Met repressor-like"/>
    <property type="match status" value="1"/>
</dbReference>
<accession>A0A6M3ME26</accession>
<dbReference type="Pfam" id="PF01402">
    <property type="entry name" value="RHH_1"/>
    <property type="match status" value="1"/>
</dbReference>